<keyword evidence="1" id="KW-0812">Transmembrane</keyword>
<evidence type="ECO:0000313" key="2">
    <source>
        <dbReference type="EMBL" id="BDU70503.1"/>
    </source>
</evidence>
<dbReference type="Proteomes" id="UP001242010">
    <property type="component" value="Chromosome"/>
</dbReference>
<keyword evidence="3" id="KW-1185">Reference proteome</keyword>
<evidence type="ECO:0000313" key="3">
    <source>
        <dbReference type="Proteomes" id="UP001242010"/>
    </source>
</evidence>
<dbReference type="EMBL" id="AP027079">
    <property type="protein sequence ID" value="BDU70503.1"/>
    <property type="molecule type" value="Genomic_DNA"/>
</dbReference>
<protein>
    <submittedName>
        <fullName evidence="2">Uncharacterized protein</fullName>
    </submittedName>
</protein>
<accession>A0ABM8DTZ6</accession>
<feature type="transmembrane region" description="Helical" evidence="1">
    <location>
        <begin position="50"/>
        <end position="73"/>
    </location>
</feature>
<gene>
    <name evidence="2" type="ORF">GETHOR_26040</name>
</gene>
<keyword evidence="1" id="KW-1133">Transmembrane helix</keyword>
<feature type="transmembrane region" description="Helical" evidence="1">
    <location>
        <begin position="80"/>
        <end position="99"/>
    </location>
</feature>
<reference evidence="3" key="1">
    <citation type="journal article" date="2023" name="Int. J. Syst. Evol. Microbiol.">
        <title>Mesoterricola silvestris gen. nov., sp. nov., Mesoterricola sediminis sp. nov., Geothrix oryzae sp. nov., Geothrix edaphica sp. nov., Geothrix rubra sp. nov., and Geothrix limicola sp. nov., six novel members of Acidobacteriota isolated from soils.</title>
        <authorList>
            <person name="Itoh H."/>
            <person name="Sugisawa Y."/>
            <person name="Mise K."/>
            <person name="Xu Z."/>
            <person name="Kuniyasu M."/>
            <person name="Ushijima N."/>
            <person name="Kawano K."/>
            <person name="Kobayashi E."/>
            <person name="Shiratori Y."/>
            <person name="Masuda Y."/>
            <person name="Senoo K."/>
        </authorList>
    </citation>
    <scope>NUCLEOTIDE SEQUENCE [LARGE SCALE GENOMIC DNA]</scope>
    <source>
        <strain evidence="3">Red222</strain>
    </source>
</reference>
<sequence length="134" mass="13895">MKAILRSLGAVAAGLALAFVLVIGVELLSSVVHPFPVPFDGDIPAHVRRYPGWVLSGVVFAWGATFVLATGVASRIGNRMTGAVVGGLLACALLFNLAMLPYAPWFKVAMLLACPFACWAGVRLGQARAAADGS</sequence>
<evidence type="ECO:0000256" key="1">
    <source>
        <dbReference type="SAM" id="Phobius"/>
    </source>
</evidence>
<organism evidence="2 3">
    <name type="scientific">Geothrix oryzae</name>
    <dbReference type="NCBI Taxonomy" id="2927975"/>
    <lineage>
        <taxon>Bacteria</taxon>
        <taxon>Pseudomonadati</taxon>
        <taxon>Acidobacteriota</taxon>
        <taxon>Holophagae</taxon>
        <taxon>Holophagales</taxon>
        <taxon>Holophagaceae</taxon>
        <taxon>Geothrix</taxon>
    </lineage>
</organism>
<name>A0ABM8DTZ6_9BACT</name>
<proteinExistence type="predicted"/>
<dbReference type="RefSeq" id="WP_286354221.1">
    <property type="nucleotide sequence ID" value="NZ_AP027079.1"/>
</dbReference>
<keyword evidence="1" id="KW-0472">Membrane</keyword>